<evidence type="ECO:0000256" key="1">
    <source>
        <dbReference type="SAM" id="Coils"/>
    </source>
</evidence>
<keyword evidence="4" id="KW-1185">Reference proteome</keyword>
<dbReference type="OrthoDB" id="9766163at2"/>
<dbReference type="PANTHER" id="PTHR15239">
    <property type="entry name" value="NUCLEAR EXPORT MEDIATOR FACTOR NEMF"/>
    <property type="match status" value="1"/>
</dbReference>
<dbReference type="GO" id="GO:0072344">
    <property type="term" value="P:rescue of stalled ribosome"/>
    <property type="evidence" value="ECO:0007669"/>
    <property type="project" value="TreeGrafter"/>
</dbReference>
<evidence type="ECO:0000313" key="3">
    <source>
        <dbReference type="EMBL" id="ACZ42545.1"/>
    </source>
</evidence>
<feature type="coiled-coil region" evidence="1">
    <location>
        <begin position="376"/>
        <end position="420"/>
    </location>
</feature>
<dbReference type="Pfam" id="PF05670">
    <property type="entry name" value="NFACT-R_1"/>
    <property type="match status" value="1"/>
</dbReference>
<dbReference type="GO" id="GO:1990112">
    <property type="term" value="C:RQC complex"/>
    <property type="evidence" value="ECO:0007669"/>
    <property type="project" value="TreeGrafter"/>
</dbReference>
<dbReference type="Proteomes" id="UP000000323">
    <property type="component" value="Chromosome 1"/>
</dbReference>
<feature type="domain" description="NFACT RNA-binding" evidence="2">
    <location>
        <begin position="461"/>
        <end position="559"/>
    </location>
</feature>
<dbReference type="Pfam" id="PF05833">
    <property type="entry name" value="NFACT_N"/>
    <property type="match status" value="1"/>
</dbReference>
<evidence type="ECO:0000313" key="4">
    <source>
        <dbReference type="Proteomes" id="UP000000323"/>
    </source>
</evidence>
<dbReference type="InterPro" id="IPR051608">
    <property type="entry name" value="RQC_Subunit_NEMF"/>
</dbReference>
<evidence type="ECO:0000259" key="2">
    <source>
        <dbReference type="Pfam" id="PF05670"/>
    </source>
</evidence>
<name>D1CCN0_THET1</name>
<dbReference type="EMBL" id="CP001825">
    <property type="protein sequence ID" value="ACZ42545.1"/>
    <property type="molecule type" value="Genomic_DNA"/>
</dbReference>
<accession>D1CCN0</accession>
<reference evidence="4" key="1">
    <citation type="journal article" date="2010" name="Stand. Genomic Sci.">
        <title>Complete genome sequence of 'Thermobaculum terrenum' type strain (YNP1).</title>
        <authorList>
            <person name="Kiss H."/>
            <person name="Cleland D."/>
            <person name="Lapidus A."/>
            <person name="Lucas S."/>
            <person name="Glavina Del Rio T."/>
            <person name="Nolan M."/>
            <person name="Tice H."/>
            <person name="Han C."/>
            <person name="Goodwin L."/>
            <person name="Pitluck S."/>
            <person name="Liolios K."/>
            <person name="Ivanova N."/>
            <person name="Mavromatis K."/>
            <person name="Ovchinnikova G."/>
            <person name="Pati A."/>
            <person name="Chen A."/>
            <person name="Palaniappan K."/>
            <person name="Land M."/>
            <person name="Hauser L."/>
            <person name="Chang Y."/>
            <person name="Jeffries C."/>
            <person name="Lu M."/>
            <person name="Brettin T."/>
            <person name="Detter J."/>
            <person name="Goker M."/>
            <person name="Tindall B."/>
            <person name="Beck B."/>
            <person name="McDermott T."/>
            <person name="Woyke T."/>
            <person name="Bristow J."/>
            <person name="Eisen J."/>
            <person name="Markowitz V."/>
            <person name="Hugenholtz P."/>
            <person name="Kyrpides N."/>
            <person name="Klenk H."/>
            <person name="Cheng J."/>
        </authorList>
    </citation>
    <scope>NUCLEOTIDE SEQUENCE [LARGE SCALE GENOMIC DNA]</scope>
    <source>
        <strain evidence="4">ATCC BAA-798 / YNP1</strain>
    </source>
</reference>
<dbReference type="AlphaFoldDB" id="D1CCN0"/>
<gene>
    <name evidence="3" type="ordered locus">Tter_1639</name>
</gene>
<protein>
    <submittedName>
        <fullName evidence="3">Fibronectin-binding A domain protein</fullName>
    </submittedName>
</protein>
<dbReference type="HOGENOM" id="CLU_022481_2_1_0"/>
<dbReference type="eggNOG" id="COG1293">
    <property type="taxonomic scope" value="Bacteria"/>
</dbReference>
<dbReference type="KEGG" id="ttr:Tter_1639"/>
<dbReference type="GO" id="GO:0000049">
    <property type="term" value="F:tRNA binding"/>
    <property type="evidence" value="ECO:0007669"/>
    <property type="project" value="TreeGrafter"/>
</dbReference>
<keyword evidence="1" id="KW-0175">Coiled coil</keyword>
<dbReference type="PANTHER" id="PTHR15239:SF6">
    <property type="entry name" value="RIBOSOME QUALITY CONTROL COMPLEX SUBUNIT NEMF"/>
    <property type="match status" value="1"/>
</dbReference>
<dbReference type="Gene3D" id="2.30.310.10">
    <property type="entry name" value="ibrinogen binding protein from staphylococcus aureus domain"/>
    <property type="match status" value="1"/>
</dbReference>
<dbReference type="GO" id="GO:0043023">
    <property type="term" value="F:ribosomal large subunit binding"/>
    <property type="evidence" value="ECO:0007669"/>
    <property type="project" value="TreeGrafter"/>
</dbReference>
<proteinExistence type="predicted"/>
<organism evidence="3 4">
    <name type="scientific">Thermobaculum terrenum (strain ATCC BAA-798 / CCMEE 7001 / YNP1)</name>
    <dbReference type="NCBI Taxonomy" id="525904"/>
    <lineage>
        <taxon>Bacteria</taxon>
        <taxon>Bacillati</taxon>
        <taxon>Chloroflexota</taxon>
        <taxon>Chloroflexia</taxon>
        <taxon>Candidatus Thermobaculales</taxon>
        <taxon>Candidatus Thermobaculaceae</taxon>
        <taxon>Thermobaculum</taxon>
    </lineage>
</organism>
<dbReference type="RefSeq" id="WP_012875579.1">
    <property type="nucleotide sequence ID" value="NC_013525.1"/>
</dbReference>
<sequence>MYFDALTTAAISDELEETVIGGFIQKLYIPNEGSLAFEVYNHRERLYLFISIEASHPRITLLPEKPPHNPDLVTPIALLLRKHALGARIEEIFQPVAERVIGLSIAKRSPELNSKHWLYAELMGRHSNLIMLDENRTTIVESLKRVTSDMSKVRVVLPKYPYIPPPARSGIHPNDLTRDKLGDTLKSAEDDTPLWQLLVTKVVGISPLLGKEIAYRSTGNVEIRVSQIKDIYAVIQVVQDMVSLWRTRNWEPCIAVSNDKVLAYAPYRMFHLAEKAELRVLSSMSEAINAYQQAPARKESTGVAKTKLINDLQELLVRARQKVRSLQEQESNLASVEKLREEGETILSHLYDIQPGQTELVVGNQVIKLDPMLSPSENAQKRFEEYKRRKRALQEIPKLIEQAKLEVSALEEALTFAQMSETDAEASQLRKELERSGILGGHRVESKQNKKSQSIPKIMSFSPLPGVKIMVGRSSIQNNHLLEQAKPDDWWFHARNLPGSHVIVRSSNPNLDKFMIEIAAKTAAYYSSARDSSSVEVVYCPVRYVRKIKGAGPGQVTYRNEKSINVKPEKHVG</sequence>
<dbReference type="InterPro" id="IPR008532">
    <property type="entry name" value="NFACT_RNA-bd"/>
</dbReference>
<dbReference type="STRING" id="525904.Tter_1639"/>